<organism evidence="5 6">
    <name type="scientific">Pannonibacter tanglangensis</name>
    <dbReference type="NCBI Taxonomy" id="2750084"/>
    <lineage>
        <taxon>Bacteria</taxon>
        <taxon>Pseudomonadati</taxon>
        <taxon>Pseudomonadota</taxon>
        <taxon>Alphaproteobacteria</taxon>
        <taxon>Hyphomicrobiales</taxon>
        <taxon>Stappiaceae</taxon>
        <taxon>Pannonibacter</taxon>
    </lineage>
</organism>
<accession>A0A7X5J9L4</accession>
<dbReference type="NCBIfam" id="NF037995">
    <property type="entry name" value="TRAP_S1"/>
    <property type="match status" value="1"/>
</dbReference>
<dbReference type="AlphaFoldDB" id="A0A7X5J9L4"/>
<dbReference type="NCBIfam" id="TIGR00787">
    <property type="entry name" value="dctP"/>
    <property type="match status" value="1"/>
</dbReference>
<evidence type="ECO:0000256" key="1">
    <source>
        <dbReference type="ARBA" id="ARBA00009023"/>
    </source>
</evidence>
<feature type="signal peptide" evidence="4">
    <location>
        <begin position="1"/>
        <end position="30"/>
    </location>
</feature>
<evidence type="ECO:0000313" key="5">
    <source>
        <dbReference type="EMBL" id="NBN79637.1"/>
    </source>
</evidence>
<dbReference type="Proteomes" id="UP000586722">
    <property type="component" value="Unassembled WGS sequence"/>
</dbReference>
<dbReference type="GO" id="GO:0015740">
    <property type="term" value="P:C4-dicarboxylate transport"/>
    <property type="evidence" value="ECO:0007669"/>
    <property type="project" value="TreeGrafter"/>
</dbReference>
<evidence type="ECO:0000256" key="2">
    <source>
        <dbReference type="ARBA" id="ARBA00022448"/>
    </source>
</evidence>
<dbReference type="GO" id="GO:0055085">
    <property type="term" value="P:transmembrane transport"/>
    <property type="evidence" value="ECO:0007669"/>
    <property type="project" value="InterPro"/>
</dbReference>
<dbReference type="GO" id="GO:0030288">
    <property type="term" value="C:outer membrane-bounded periplasmic space"/>
    <property type="evidence" value="ECO:0007669"/>
    <property type="project" value="InterPro"/>
</dbReference>
<keyword evidence="2" id="KW-0813">Transport</keyword>
<dbReference type="InterPro" id="IPR038404">
    <property type="entry name" value="TRAP_DctP_sf"/>
</dbReference>
<dbReference type="InterPro" id="IPR018389">
    <property type="entry name" value="DctP_fam"/>
</dbReference>
<name>A0A7X5J9L4_9HYPH</name>
<dbReference type="Gene3D" id="3.40.190.170">
    <property type="entry name" value="Bacterial extracellular solute-binding protein, family 7"/>
    <property type="match status" value="1"/>
</dbReference>
<evidence type="ECO:0000256" key="4">
    <source>
        <dbReference type="SAM" id="SignalP"/>
    </source>
</evidence>
<evidence type="ECO:0000313" key="6">
    <source>
        <dbReference type="Proteomes" id="UP000586722"/>
    </source>
</evidence>
<keyword evidence="3 4" id="KW-0732">Signal</keyword>
<dbReference type="PIRSF" id="PIRSF006470">
    <property type="entry name" value="DctB"/>
    <property type="match status" value="1"/>
</dbReference>
<keyword evidence="6" id="KW-1185">Reference proteome</keyword>
<sequence>MADLSWRTWARRMALAATAAGMLFGAPAHADPCQSGETVIRFSHVVTPAGNPKGDAAARLAARINAEMDGRACMQVFANAQLFDDDAVMEALLLGRVELAAPSLAKLEAYTLKYRLFDLPFLFKDAAAVDRFLGSEAGGTLLGAMRDLGFRGLAYWNSGLKQFSANRPLLLPADAAGLKFRIQPSDVAEAMISALGGTALRLPFRETRDALASGQVDGQENTWSNIYTQRFFAAQDGITETNHQLLAYLLVTSESWLNSLPGATRDQFLAIVAEVSAEANASVQRIERENRDRIVAAGVPIRALTSEQRQVWVEAMRPVWERFEGDIGRELIDAALDANRER</sequence>
<comment type="similarity">
    <text evidence="1">Belongs to the bacterial solute-binding protein 7 family.</text>
</comment>
<dbReference type="PANTHER" id="PTHR33376">
    <property type="match status" value="1"/>
</dbReference>
<gene>
    <name evidence="5" type="ORF">GWI72_15275</name>
</gene>
<proteinExistence type="inferred from homology"/>
<reference evidence="5 6" key="1">
    <citation type="submission" date="2020-01" db="EMBL/GenBank/DDBJ databases">
        <authorList>
            <person name="Peng S.Y."/>
            <person name="Li J."/>
            <person name="Wang M."/>
            <person name="Wang L."/>
            <person name="Wang C.Q."/>
            <person name="Wang J.R."/>
        </authorList>
    </citation>
    <scope>NUCLEOTIDE SEQUENCE [LARGE SCALE GENOMIC DNA]</scope>
    <source>
        <strain evidence="5 6">XCT-53</strain>
    </source>
</reference>
<comment type="caution">
    <text evidence="5">The sequence shown here is derived from an EMBL/GenBank/DDBJ whole genome shotgun (WGS) entry which is preliminary data.</text>
</comment>
<protein>
    <submittedName>
        <fullName evidence="5">DctP family TRAP transporter solute-binding subunit</fullName>
    </submittedName>
</protein>
<dbReference type="Pfam" id="PF03480">
    <property type="entry name" value="DctP"/>
    <property type="match status" value="1"/>
</dbReference>
<dbReference type="InterPro" id="IPR004682">
    <property type="entry name" value="TRAP_DctP"/>
</dbReference>
<feature type="chain" id="PRO_5031413497" evidence="4">
    <location>
        <begin position="31"/>
        <end position="342"/>
    </location>
</feature>
<dbReference type="PANTHER" id="PTHR33376:SF7">
    <property type="entry name" value="C4-DICARBOXYLATE-BINDING PROTEIN DCTB"/>
    <property type="match status" value="1"/>
</dbReference>
<evidence type="ECO:0000256" key="3">
    <source>
        <dbReference type="ARBA" id="ARBA00022729"/>
    </source>
</evidence>
<dbReference type="EMBL" id="JAABLQ010000002">
    <property type="protein sequence ID" value="NBN79637.1"/>
    <property type="molecule type" value="Genomic_DNA"/>
</dbReference>